<evidence type="ECO:0000313" key="2">
    <source>
        <dbReference type="WBParaSite" id="Smp_144100.1"/>
    </source>
</evidence>
<name>G4VB37_SCHMA</name>
<protein>
    <submittedName>
        <fullName evidence="2">Uncharacterized protein</fullName>
    </submittedName>
</protein>
<evidence type="ECO:0000313" key="1">
    <source>
        <dbReference type="Proteomes" id="UP000008854"/>
    </source>
</evidence>
<organism evidence="1 2">
    <name type="scientific">Schistosoma mansoni</name>
    <name type="common">Blood fluke</name>
    <dbReference type="NCBI Taxonomy" id="6183"/>
    <lineage>
        <taxon>Eukaryota</taxon>
        <taxon>Metazoa</taxon>
        <taxon>Spiralia</taxon>
        <taxon>Lophotrochozoa</taxon>
        <taxon>Platyhelminthes</taxon>
        <taxon>Trematoda</taxon>
        <taxon>Digenea</taxon>
        <taxon>Strigeidida</taxon>
        <taxon>Schistosomatoidea</taxon>
        <taxon>Schistosomatidae</taxon>
        <taxon>Schistosoma</taxon>
    </lineage>
</organism>
<dbReference type="WBParaSite" id="Smp_144100.1">
    <property type="protein sequence ID" value="Smp_144100.1"/>
    <property type="gene ID" value="Smp_144100"/>
</dbReference>
<sequence>MVTDDVFWTIRRRFSEAPQKLNDLLADVGSGGKLLSSTFRQTLDFNSPNKLIKRHNVYK</sequence>
<dbReference type="Proteomes" id="UP000008854">
    <property type="component" value="Unassembled WGS sequence"/>
</dbReference>
<dbReference type="RefSeq" id="XP_018649420.1">
    <property type="nucleotide sequence ID" value="XM_018795071.1"/>
</dbReference>
<dbReference type="KEGG" id="smm:Smp_144100"/>
<keyword evidence="1" id="KW-1185">Reference proteome</keyword>
<dbReference type="CTD" id="8347535"/>
<reference evidence="1" key="1">
    <citation type="journal article" date="2012" name="PLoS Negl. Trop. Dis.">
        <title>A systematically improved high quality genome and transcriptome of the human blood fluke Schistosoma mansoni.</title>
        <authorList>
            <person name="Protasio A.V."/>
            <person name="Tsai I.J."/>
            <person name="Babbage A."/>
            <person name="Nichol S."/>
            <person name="Hunt M."/>
            <person name="Aslett M.A."/>
            <person name="De Silva N."/>
            <person name="Velarde G.S."/>
            <person name="Anderson T.J."/>
            <person name="Clark R.C."/>
            <person name="Davidson C."/>
            <person name="Dillon G.P."/>
            <person name="Holroyd N.E."/>
            <person name="LoVerde P.T."/>
            <person name="Lloyd C."/>
            <person name="McQuillan J."/>
            <person name="Oliveira G."/>
            <person name="Otto T.D."/>
            <person name="Parker-Manuel S.J."/>
            <person name="Quail M.A."/>
            <person name="Wilson R.A."/>
            <person name="Zerlotini A."/>
            <person name="Dunne D.W."/>
            <person name="Berriman M."/>
        </authorList>
    </citation>
    <scope>NUCLEOTIDE SEQUENCE [LARGE SCALE GENOMIC DNA]</scope>
    <source>
        <strain evidence="1">Puerto Rican</strain>
    </source>
</reference>
<proteinExistence type="predicted"/>
<dbReference type="InParanoid" id="G4VB37"/>
<dbReference type="GeneID" id="8347535"/>
<accession>G4VB37</accession>
<dbReference type="AlphaFoldDB" id="G4VB37"/>
<dbReference type="HOGENOM" id="CLU_2963700_0_0_1"/>
<reference evidence="2" key="2">
    <citation type="submission" date="2018-12" db="UniProtKB">
        <authorList>
            <consortium name="WormBaseParasite"/>
        </authorList>
    </citation>
    <scope>IDENTIFICATION</scope>
    <source>
        <strain evidence="2">Puerto Rican</strain>
    </source>
</reference>